<dbReference type="GO" id="GO:0016627">
    <property type="term" value="F:oxidoreductase activity, acting on the CH-CH group of donors"/>
    <property type="evidence" value="ECO:0007669"/>
    <property type="project" value="InterPro"/>
</dbReference>
<feature type="compositionally biased region" description="Low complexity" evidence="1">
    <location>
        <begin position="9"/>
        <end position="18"/>
    </location>
</feature>
<name>E4N2G6_KITSK</name>
<feature type="compositionally biased region" description="Low complexity" evidence="1">
    <location>
        <begin position="25"/>
        <end position="35"/>
    </location>
</feature>
<sequence length="232" mass="23885">MKHPMTRSGPTAATALTAAPPPGAAGPAGPSTPTGPDGPVGAGGLARGLAAVLAGTDLAAAATGGWIAVPTGELHRTGQDLERRPHHLAEREQIALVRAADPAARSGAPAPRLPAEDLLRLAAVRAEYLRELLERAVRHLDGRTYGGTRLSALPVVRAELADLDSALTELSATLEQADDPAAVARWAGAELDALGWRTAVLFGGAGYLADHEARGVYVCELIWNTWGTEPSA</sequence>
<keyword evidence="2" id="KW-0732">Signal</keyword>
<feature type="region of interest" description="Disordered" evidence="1">
    <location>
        <begin position="1"/>
        <end position="42"/>
    </location>
</feature>
<dbReference type="Proteomes" id="UP000007076">
    <property type="component" value="Chromosome"/>
</dbReference>
<dbReference type="AlphaFoldDB" id="E4N2G6"/>
<protein>
    <recommendedName>
        <fullName evidence="5">Acyl-CoA dehydrogenase/oxidase C-terminal domain-containing protein</fullName>
    </recommendedName>
</protein>
<proteinExistence type="predicted"/>
<dbReference type="KEGG" id="ksk:KSE_65910"/>
<dbReference type="STRING" id="452652.KSE_65910"/>
<evidence type="ECO:0000256" key="2">
    <source>
        <dbReference type="SAM" id="SignalP"/>
    </source>
</evidence>
<evidence type="ECO:0008006" key="5">
    <source>
        <dbReference type="Google" id="ProtNLM"/>
    </source>
</evidence>
<organism evidence="3 4">
    <name type="scientific">Kitasatospora setae (strain ATCC 33774 / DSM 43861 / JCM 3304 / KCC A-0304 / NBRC 14216 / KM-6054)</name>
    <name type="common">Streptomyces setae</name>
    <dbReference type="NCBI Taxonomy" id="452652"/>
    <lineage>
        <taxon>Bacteria</taxon>
        <taxon>Bacillati</taxon>
        <taxon>Actinomycetota</taxon>
        <taxon>Actinomycetes</taxon>
        <taxon>Kitasatosporales</taxon>
        <taxon>Streptomycetaceae</taxon>
        <taxon>Kitasatospora</taxon>
    </lineage>
</organism>
<dbReference type="InterPro" id="IPR036250">
    <property type="entry name" value="AcylCo_DH-like_C"/>
</dbReference>
<evidence type="ECO:0000313" key="3">
    <source>
        <dbReference type="EMBL" id="BAJ32350.1"/>
    </source>
</evidence>
<gene>
    <name evidence="3" type="ordered locus">KSE_65910</name>
</gene>
<evidence type="ECO:0000313" key="4">
    <source>
        <dbReference type="Proteomes" id="UP000007076"/>
    </source>
</evidence>
<keyword evidence="4" id="KW-1185">Reference proteome</keyword>
<dbReference type="EMBL" id="AP010968">
    <property type="protein sequence ID" value="BAJ32350.1"/>
    <property type="molecule type" value="Genomic_DNA"/>
</dbReference>
<reference evidence="3 4" key="1">
    <citation type="journal article" date="2010" name="DNA Res.">
        <title>Genome sequence of Kitasatospora setae NBRC 14216T: an evolutionary snapshot of the family Streptomycetaceae.</title>
        <authorList>
            <person name="Ichikawa N."/>
            <person name="Oguchi A."/>
            <person name="Ikeda H."/>
            <person name="Ishikawa J."/>
            <person name="Kitani S."/>
            <person name="Watanabe Y."/>
            <person name="Nakamura S."/>
            <person name="Katano Y."/>
            <person name="Kishi E."/>
            <person name="Sasagawa M."/>
            <person name="Ankai A."/>
            <person name="Fukui S."/>
            <person name="Hashimoto Y."/>
            <person name="Kamata S."/>
            <person name="Otoguro M."/>
            <person name="Tanikawa S."/>
            <person name="Nihira T."/>
            <person name="Horinouchi S."/>
            <person name="Ohnishi Y."/>
            <person name="Hayakawa M."/>
            <person name="Kuzuyama T."/>
            <person name="Arisawa A."/>
            <person name="Nomoto F."/>
            <person name="Miura H."/>
            <person name="Takahashi Y."/>
            <person name="Fujita N."/>
        </authorList>
    </citation>
    <scope>NUCLEOTIDE SEQUENCE [LARGE SCALE GENOMIC DNA]</scope>
    <source>
        <strain evidence="4">ATCC 33774 / DSM 43861 / JCM 3304 / KCC A-0304 / NBRC 14216 / KM-6054</strain>
    </source>
</reference>
<accession>E4N2G6</accession>
<dbReference type="HOGENOM" id="CLU_1193553_0_0_11"/>
<evidence type="ECO:0000256" key="1">
    <source>
        <dbReference type="SAM" id="MobiDB-lite"/>
    </source>
</evidence>
<feature type="signal peptide" evidence="2">
    <location>
        <begin position="1"/>
        <end position="24"/>
    </location>
</feature>
<dbReference type="PATRIC" id="fig|452652.3.peg.6617"/>
<dbReference type="eggNOG" id="COG1960">
    <property type="taxonomic scope" value="Bacteria"/>
</dbReference>
<dbReference type="SUPFAM" id="SSF47203">
    <property type="entry name" value="Acyl-CoA dehydrogenase C-terminal domain-like"/>
    <property type="match status" value="1"/>
</dbReference>
<feature type="chain" id="PRO_5003186276" description="Acyl-CoA dehydrogenase/oxidase C-terminal domain-containing protein" evidence="2">
    <location>
        <begin position="25"/>
        <end position="232"/>
    </location>
</feature>